<dbReference type="InterPro" id="IPR035089">
    <property type="entry name" value="Phage_sheath_subtilisin"/>
</dbReference>
<dbReference type="Gene3D" id="3.40.50.11790">
    <property type="match status" value="1"/>
</dbReference>
<name>A0A0S2W5K7_9FIRM</name>
<dbReference type="KEGG" id="ibu:IB211_02245c"/>
<evidence type="ECO:0000259" key="3">
    <source>
        <dbReference type="Pfam" id="PF17482"/>
    </source>
</evidence>
<keyword evidence="5" id="KW-1185">Reference proteome</keyword>
<dbReference type="Pfam" id="PF04984">
    <property type="entry name" value="Phage_sheath_1"/>
    <property type="match status" value="1"/>
</dbReference>
<organism evidence="4 5">
    <name type="scientific">Intestinimonas butyriciproducens</name>
    <dbReference type="NCBI Taxonomy" id="1297617"/>
    <lineage>
        <taxon>Bacteria</taxon>
        <taxon>Bacillati</taxon>
        <taxon>Bacillota</taxon>
        <taxon>Clostridia</taxon>
        <taxon>Eubacteriales</taxon>
        <taxon>Intestinimonas</taxon>
    </lineage>
</organism>
<dbReference type="AlphaFoldDB" id="A0A0S2W5K7"/>
<dbReference type="Gene3D" id="3.30.1370.220">
    <property type="match status" value="1"/>
</dbReference>
<feature type="domain" description="Tail sheath protein C-terminal" evidence="3">
    <location>
        <begin position="274"/>
        <end position="397"/>
    </location>
</feature>
<accession>A0A0S2W5K7</accession>
<protein>
    <submittedName>
        <fullName evidence="4">Phage-like element PBSX protein xkdK</fullName>
    </submittedName>
</protein>
<gene>
    <name evidence="4" type="ORF">IB211_02245c</name>
</gene>
<dbReference type="Proteomes" id="UP000064844">
    <property type="component" value="Chromosome"/>
</dbReference>
<feature type="domain" description="Tail sheath protein subtilisin-like" evidence="2">
    <location>
        <begin position="124"/>
        <end position="267"/>
    </location>
</feature>
<reference evidence="4 5" key="1">
    <citation type="journal article" date="2015" name="Nat. Commun.">
        <title>Production of butyrate from lysine and the Amadori product fructoselysine by a human gut commensal.</title>
        <authorList>
            <person name="Bui T.P."/>
            <person name="Ritari J."/>
            <person name="Boeren S."/>
            <person name="de Waard P."/>
            <person name="Plugge C.M."/>
            <person name="de Vos W.M."/>
        </authorList>
    </citation>
    <scope>NUCLEOTIDE SEQUENCE [LARGE SCALE GENOMIC DNA]</scope>
    <source>
        <strain evidence="4 5">AF211</strain>
    </source>
</reference>
<dbReference type="Pfam" id="PF17482">
    <property type="entry name" value="Phage_sheath_1C"/>
    <property type="match status" value="1"/>
</dbReference>
<dbReference type="eggNOG" id="ENOG502Z8RJ">
    <property type="taxonomic scope" value="Bacteria"/>
</dbReference>
<dbReference type="EMBL" id="CP011307">
    <property type="protein sequence ID" value="ALP94636.1"/>
    <property type="molecule type" value="Genomic_DNA"/>
</dbReference>
<evidence type="ECO:0000256" key="1">
    <source>
        <dbReference type="ARBA" id="ARBA00008005"/>
    </source>
</evidence>
<evidence type="ECO:0000313" key="5">
    <source>
        <dbReference type="Proteomes" id="UP000064844"/>
    </source>
</evidence>
<evidence type="ECO:0000313" key="4">
    <source>
        <dbReference type="EMBL" id="ALP94636.1"/>
    </source>
</evidence>
<evidence type="ECO:0000259" key="2">
    <source>
        <dbReference type="Pfam" id="PF04984"/>
    </source>
</evidence>
<sequence>MEQSGVSSDDVGERTNNGMERISAFWRMERNRVCEDEREIKEMGLPNINIAFKSTAASAIERSEKGVVALIIKDAKENGGHAYTNASQIPATLGTDNQAYIQRAFTGYVNPPRQVLVYVLPAAAEALTDALTWLATQTFDYLAGPPDCTETEATAIAAWIAGRRSNDAAICKAVLPSKAADSEAVVNFATGDILVGTTEFTTAEYCSRIAGLIAGTPMTISCTYAPLPEVSDVGRLTREAMDAAVDAGKFILFHDGEKVKVARGVNSLQTTTQDKGDAWKKIKMVEVMDMIQTDIRTTAQDSYIGKYANSYDNKCLLVTAIKGYLVGLEQSGILQAGSSSVGIDLARQEVYLQSVGTDTSKMSQQEIKEANTADKVFLEASIKILDAIEDISLNITI</sequence>
<dbReference type="STRING" id="1297617.IB211_02245c"/>
<proteinExistence type="inferred from homology"/>
<reference evidence="5" key="2">
    <citation type="submission" date="2015-04" db="EMBL/GenBank/DDBJ databases">
        <title>A butyrogenic pathway from the amino acid lysine in a human gut commensal.</title>
        <authorList>
            <person name="de Vos W.M."/>
            <person name="Bui N.T.P."/>
            <person name="Plugge C.M."/>
            <person name="Ritari J."/>
        </authorList>
    </citation>
    <scope>NUCLEOTIDE SEQUENCE [LARGE SCALE GENOMIC DNA]</scope>
    <source>
        <strain evidence="5">AF211</strain>
    </source>
</reference>
<dbReference type="InterPro" id="IPR020287">
    <property type="entry name" value="Tail_sheath_C"/>
</dbReference>
<comment type="similarity">
    <text evidence="1">Belongs to the myoviridae tail sheath protein family.</text>
</comment>
<dbReference type="PATRIC" id="fig|1297617.4.peg.2313"/>